<evidence type="ECO:0000256" key="3">
    <source>
        <dbReference type="ARBA" id="ARBA00023002"/>
    </source>
</evidence>
<dbReference type="PANTHER" id="PTHR43618:SF17">
    <property type="entry name" value="RHAMNOLIPIDS BIOSYNTHESIS 3-OXOACYL-[ACYL-CARRIER-PROTEIN] REDUCTASE"/>
    <property type="match status" value="1"/>
</dbReference>
<comment type="caution">
    <text evidence="4">The sequence shown here is derived from an EMBL/GenBank/DDBJ whole genome shotgun (WGS) entry which is preliminary data.</text>
</comment>
<keyword evidence="3" id="KW-0560">Oxidoreductase</keyword>
<reference evidence="4" key="1">
    <citation type="submission" date="2021-06" db="EMBL/GenBank/DDBJ databases">
        <authorList>
            <person name="Kallberg Y."/>
            <person name="Tangrot J."/>
            <person name="Rosling A."/>
        </authorList>
    </citation>
    <scope>NUCLEOTIDE SEQUENCE</scope>
    <source>
        <strain evidence="4">IN212</strain>
    </source>
</reference>
<sequence>MISKGFIVNGATVYISSRSVNACDQIAKELNAKGPGKAISLPANLQQLDECKRIIDEIEKREGKKAGTQDDPARVINIGSVDVPALETYAYSASKAALHHLTNVLAGNLSQRNITFNTIAPGPFDTKMMAATLKTHSNGFKDIIPLGRIGNPEDIAGTCIYLCSRAGAYTNGANISVDGGYLCSKPKL</sequence>
<dbReference type="PRINTS" id="PR00081">
    <property type="entry name" value="GDHRDH"/>
</dbReference>
<dbReference type="InterPro" id="IPR036291">
    <property type="entry name" value="NAD(P)-bd_dom_sf"/>
</dbReference>
<dbReference type="Pfam" id="PF13561">
    <property type="entry name" value="adh_short_C2"/>
    <property type="match status" value="1"/>
</dbReference>
<dbReference type="Gene3D" id="3.40.50.720">
    <property type="entry name" value="NAD(P)-binding Rossmann-like Domain"/>
    <property type="match status" value="2"/>
</dbReference>
<comment type="similarity">
    <text evidence="1">Belongs to the short-chain dehydrogenases/reductases (SDR) family.</text>
</comment>
<dbReference type="Proteomes" id="UP000789396">
    <property type="component" value="Unassembled WGS sequence"/>
</dbReference>
<dbReference type="OrthoDB" id="294295at2759"/>
<evidence type="ECO:0000313" key="4">
    <source>
        <dbReference type="EMBL" id="CAG8522407.1"/>
    </source>
</evidence>
<dbReference type="InterPro" id="IPR002347">
    <property type="entry name" value="SDR_fam"/>
</dbReference>
<dbReference type="InterPro" id="IPR020904">
    <property type="entry name" value="Sc_DH/Rdtase_CS"/>
</dbReference>
<name>A0A9N9AAL7_9GLOM</name>
<evidence type="ECO:0000256" key="1">
    <source>
        <dbReference type="ARBA" id="ARBA00006484"/>
    </source>
</evidence>
<dbReference type="InterPro" id="IPR052178">
    <property type="entry name" value="Sec_Metab_Biosynth_SDR"/>
</dbReference>
<gene>
    <name evidence="4" type="ORF">RFULGI_LOCUS3414</name>
</gene>
<keyword evidence="2" id="KW-0521">NADP</keyword>
<dbReference type="SUPFAM" id="SSF51735">
    <property type="entry name" value="NAD(P)-binding Rossmann-fold domains"/>
    <property type="match status" value="1"/>
</dbReference>
<keyword evidence="5" id="KW-1185">Reference proteome</keyword>
<protein>
    <submittedName>
        <fullName evidence="4">13660_t:CDS:1</fullName>
    </submittedName>
</protein>
<dbReference type="PANTHER" id="PTHR43618">
    <property type="entry name" value="7-ALPHA-HYDROXYSTEROID DEHYDROGENASE"/>
    <property type="match status" value="1"/>
</dbReference>
<dbReference type="AlphaFoldDB" id="A0A9N9AAL7"/>
<evidence type="ECO:0000256" key="2">
    <source>
        <dbReference type="ARBA" id="ARBA00022857"/>
    </source>
</evidence>
<dbReference type="GO" id="GO:0016491">
    <property type="term" value="F:oxidoreductase activity"/>
    <property type="evidence" value="ECO:0007669"/>
    <property type="project" value="UniProtKB-KW"/>
</dbReference>
<proteinExistence type="inferred from homology"/>
<evidence type="ECO:0000313" key="5">
    <source>
        <dbReference type="Proteomes" id="UP000789396"/>
    </source>
</evidence>
<accession>A0A9N9AAL7</accession>
<dbReference type="PROSITE" id="PS00061">
    <property type="entry name" value="ADH_SHORT"/>
    <property type="match status" value="1"/>
</dbReference>
<dbReference type="EMBL" id="CAJVPZ010002978">
    <property type="protein sequence ID" value="CAG8522407.1"/>
    <property type="molecule type" value="Genomic_DNA"/>
</dbReference>
<organism evidence="4 5">
    <name type="scientific">Racocetra fulgida</name>
    <dbReference type="NCBI Taxonomy" id="60492"/>
    <lineage>
        <taxon>Eukaryota</taxon>
        <taxon>Fungi</taxon>
        <taxon>Fungi incertae sedis</taxon>
        <taxon>Mucoromycota</taxon>
        <taxon>Glomeromycotina</taxon>
        <taxon>Glomeromycetes</taxon>
        <taxon>Diversisporales</taxon>
        <taxon>Gigasporaceae</taxon>
        <taxon>Racocetra</taxon>
    </lineage>
</organism>